<gene>
    <name evidence="2" type="ORF">DI623_11280</name>
</gene>
<dbReference type="EMBL" id="QFNN01000072">
    <property type="protein sequence ID" value="PZO89131.1"/>
    <property type="molecule type" value="Genomic_DNA"/>
</dbReference>
<accession>A0A2W5C1F2</accession>
<organism evidence="2 3">
    <name type="scientific">Sphingomonas sanxanigenens</name>
    <dbReference type="NCBI Taxonomy" id="397260"/>
    <lineage>
        <taxon>Bacteria</taxon>
        <taxon>Pseudomonadati</taxon>
        <taxon>Pseudomonadota</taxon>
        <taxon>Alphaproteobacteria</taxon>
        <taxon>Sphingomonadales</taxon>
        <taxon>Sphingomonadaceae</taxon>
        <taxon>Sphingomonas</taxon>
    </lineage>
</organism>
<comment type="caution">
    <text evidence="2">The sequence shown here is derived from an EMBL/GenBank/DDBJ whole genome shotgun (WGS) entry which is preliminary data.</text>
</comment>
<sequence>MKHPILILALAMPFPLFAQQADLPAAADVQRVLETYPSVTAANARADAARGGADALRVGPHEVNVQGTISRRRVDIEGRDYQEFDGTISRAIRLPGKAALDRKAGTLSVEVALNKAEDARHQAALALAELWYRWLSASERHRNATATLANLEEAARAVNRRVAMRDAAALDADQASAAVAAAALRVGDAAALRDRARAELAATFPDLPLPVDAPAISVTELSDPALEALANDAVAKSHDITAAQRESERQGMLARRARLDRIPDPSIGFRAFQERGGQEKGVGVYLSMPFGGRYRKALADQAAGDSRAAAADAAAVRRGVEAHAAGELAETRARLSAWRSARVAVARSDAAAAKTARGQDVGVIDLADRLYADRLAYEARAAEIDARAAAAYAVTKMRIDSHSLWID</sequence>
<reference evidence="2 3" key="1">
    <citation type="submission" date="2017-08" db="EMBL/GenBank/DDBJ databases">
        <title>Infants hospitalized years apart are colonized by the same room-sourced microbial strains.</title>
        <authorList>
            <person name="Brooks B."/>
            <person name="Olm M.R."/>
            <person name="Firek B.A."/>
            <person name="Baker R."/>
            <person name="Thomas B.C."/>
            <person name="Morowitz M.J."/>
            <person name="Banfield J.F."/>
        </authorList>
    </citation>
    <scope>NUCLEOTIDE SEQUENCE [LARGE SCALE GENOMIC DNA]</scope>
    <source>
        <strain evidence="2">S2_018_000_R2_101</strain>
    </source>
</reference>
<protein>
    <submittedName>
        <fullName evidence="2">Transporter</fullName>
    </submittedName>
</protein>
<proteinExistence type="predicted"/>
<dbReference type="Proteomes" id="UP000249066">
    <property type="component" value="Unassembled WGS sequence"/>
</dbReference>
<feature type="signal peptide" evidence="1">
    <location>
        <begin position="1"/>
        <end position="18"/>
    </location>
</feature>
<evidence type="ECO:0000256" key="1">
    <source>
        <dbReference type="SAM" id="SignalP"/>
    </source>
</evidence>
<feature type="chain" id="PRO_5016135767" evidence="1">
    <location>
        <begin position="19"/>
        <end position="407"/>
    </location>
</feature>
<dbReference type="AlphaFoldDB" id="A0A2W5C1F2"/>
<dbReference type="GO" id="GO:0015562">
    <property type="term" value="F:efflux transmembrane transporter activity"/>
    <property type="evidence" value="ECO:0007669"/>
    <property type="project" value="InterPro"/>
</dbReference>
<evidence type="ECO:0000313" key="3">
    <source>
        <dbReference type="Proteomes" id="UP000249066"/>
    </source>
</evidence>
<dbReference type="Gene3D" id="1.20.1600.10">
    <property type="entry name" value="Outer membrane efflux proteins (OEP)"/>
    <property type="match status" value="1"/>
</dbReference>
<name>A0A2W5C1F2_9SPHN</name>
<dbReference type="SUPFAM" id="SSF56954">
    <property type="entry name" value="Outer membrane efflux proteins (OEP)"/>
    <property type="match status" value="1"/>
</dbReference>
<evidence type="ECO:0000313" key="2">
    <source>
        <dbReference type="EMBL" id="PZO89131.1"/>
    </source>
</evidence>
<keyword evidence="1" id="KW-0732">Signal</keyword>